<evidence type="ECO:0000313" key="7">
    <source>
        <dbReference type="Proteomes" id="UP001642409"/>
    </source>
</evidence>
<gene>
    <name evidence="1" type="ORF">HINF_LOCUS31133</name>
    <name evidence="4" type="ORF">HINF_LOCUS39040</name>
    <name evidence="5" type="ORF">HINF_LOCUS45884</name>
    <name evidence="2" type="ORF">HINF_LOCUS47267</name>
    <name evidence="3" type="ORF">HINF_LOCUS56315</name>
    <name evidence="6" type="ORF">HINF_LOCUS62309</name>
</gene>
<reference evidence="1" key="1">
    <citation type="submission" date="2023-06" db="EMBL/GenBank/DDBJ databases">
        <authorList>
            <person name="Kurt Z."/>
        </authorList>
    </citation>
    <scope>NUCLEOTIDE SEQUENCE</scope>
</reference>
<dbReference type="AlphaFoldDB" id="A0AA86PTW5"/>
<dbReference type="EMBL" id="CAXDID020000200">
    <property type="protein sequence ID" value="CAL6054055.1"/>
    <property type="molecule type" value="Genomic_DNA"/>
</dbReference>
<evidence type="ECO:0000313" key="1">
    <source>
        <dbReference type="EMBL" id="CAI9943488.1"/>
    </source>
</evidence>
<evidence type="ECO:0000313" key="2">
    <source>
        <dbReference type="EMBL" id="CAI9959622.1"/>
    </source>
</evidence>
<keyword evidence="7" id="KW-1185">Reference proteome</keyword>
<dbReference type="Proteomes" id="UP001642409">
    <property type="component" value="Unassembled WGS sequence"/>
</dbReference>
<organism evidence="1">
    <name type="scientific">Hexamita inflata</name>
    <dbReference type="NCBI Taxonomy" id="28002"/>
    <lineage>
        <taxon>Eukaryota</taxon>
        <taxon>Metamonada</taxon>
        <taxon>Diplomonadida</taxon>
        <taxon>Hexamitidae</taxon>
        <taxon>Hexamitinae</taxon>
        <taxon>Hexamita</taxon>
    </lineage>
</organism>
<dbReference type="SUPFAM" id="SSF54160">
    <property type="entry name" value="Chromo domain-like"/>
    <property type="match status" value="1"/>
</dbReference>
<dbReference type="EMBL" id="CAXDID020000150">
    <property type="protein sequence ID" value="CAL6041387.1"/>
    <property type="molecule type" value="Genomic_DNA"/>
</dbReference>
<evidence type="ECO:0000313" key="4">
    <source>
        <dbReference type="EMBL" id="CAL6041387.1"/>
    </source>
</evidence>
<accession>A0AA86PTW5</accession>
<dbReference type="EMBL" id="CATOUU010000919">
    <property type="protein sequence ID" value="CAI9959622.1"/>
    <property type="molecule type" value="Genomic_DNA"/>
</dbReference>
<reference evidence="4 7" key="2">
    <citation type="submission" date="2024-07" db="EMBL/GenBank/DDBJ databases">
        <authorList>
            <person name="Akdeniz Z."/>
        </authorList>
    </citation>
    <scope>NUCLEOTIDE SEQUENCE [LARGE SCALE GENOMIC DNA]</scope>
</reference>
<dbReference type="EMBL" id="CATOUU010001045">
    <property type="protein sequence ID" value="CAI9968670.1"/>
    <property type="molecule type" value="Genomic_DNA"/>
</dbReference>
<evidence type="ECO:0000313" key="3">
    <source>
        <dbReference type="EMBL" id="CAI9968670.1"/>
    </source>
</evidence>
<name>A0AA86PTW5_9EUKA</name>
<evidence type="ECO:0000313" key="5">
    <source>
        <dbReference type="EMBL" id="CAL6054055.1"/>
    </source>
</evidence>
<evidence type="ECO:0000313" key="6">
    <source>
        <dbReference type="EMBL" id="CAL6084653.1"/>
    </source>
</evidence>
<protein>
    <submittedName>
        <fullName evidence="1">Chromo-like domain superfamily</fullName>
    </submittedName>
    <submittedName>
        <fullName evidence="4">Chromo-like_domain superfamily</fullName>
    </submittedName>
</protein>
<dbReference type="EMBL" id="CATOUU010000716">
    <property type="protein sequence ID" value="CAI9943488.1"/>
    <property type="molecule type" value="Genomic_DNA"/>
</dbReference>
<proteinExistence type="predicted"/>
<sequence>MQKTKLSDEQEILNSFYFGICSSDLLGMINSCMEIKHMKTPDWKIILKQVRDWSHLDLLTLTPVKLEAYYKETLVQIRDYESYFVIESVKDVRYFKDELQVLVDWKYFPPSDPLKQKNWFPINMVDDAVVCDFLIHEDNKQKFKQVLSTMPLIYQQKVKYYLDSDKTKRTLVKTLLPQDLENNNKDNSKEAKENKIELQKLDKRIKRLETNELNKLQLIKQIQQSIDNIIENKIDLKGLSRIMEREQDCDIQILQRLDVSKFE</sequence>
<dbReference type="EMBL" id="CAXDID020000380">
    <property type="protein sequence ID" value="CAL6084653.1"/>
    <property type="molecule type" value="Genomic_DNA"/>
</dbReference>
<dbReference type="InterPro" id="IPR016197">
    <property type="entry name" value="Chromo-like_dom_sf"/>
</dbReference>
<comment type="caution">
    <text evidence="1">The sequence shown here is derived from an EMBL/GenBank/DDBJ whole genome shotgun (WGS) entry which is preliminary data.</text>
</comment>